<evidence type="ECO:0000313" key="1">
    <source>
        <dbReference type="EMBL" id="GAA2107688.1"/>
    </source>
</evidence>
<gene>
    <name evidence="1" type="ORF">GCM10009802_02960</name>
</gene>
<proteinExistence type="predicted"/>
<evidence type="ECO:0000313" key="2">
    <source>
        <dbReference type="Proteomes" id="UP001500443"/>
    </source>
</evidence>
<keyword evidence="2" id="KW-1185">Reference proteome</keyword>
<comment type="caution">
    <text evidence="1">The sequence shown here is derived from an EMBL/GenBank/DDBJ whole genome shotgun (WGS) entry which is preliminary data.</text>
</comment>
<accession>A0ABN2XAX3</accession>
<sequence>MKTTPCPAACGRQRAAGHYLCTPCWWHLPMPARGALRRKDTSAMARLQELHTQLAGGVPLADIRISP</sequence>
<organism evidence="1 2">
    <name type="scientific">Streptomyces synnematoformans</name>
    <dbReference type="NCBI Taxonomy" id="415721"/>
    <lineage>
        <taxon>Bacteria</taxon>
        <taxon>Bacillati</taxon>
        <taxon>Actinomycetota</taxon>
        <taxon>Actinomycetes</taxon>
        <taxon>Kitasatosporales</taxon>
        <taxon>Streptomycetaceae</taxon>
        <taxon>Streptomyces</taxon>
    </lineage>
</organism>
<evidence type="ECO:0008006" key="3">
    <source>
        <dbReference type="Google" id="ProtNLM"/>
    </source>
</evidence>
<dbReference type="EMBL" id="BAAAPF010000003">
    <property type="protein sequence ID" value="GAA2107688.1"/>
    <property type="molecule type" value="Genomic_DNA"/>
</dbReference>
<name>A0ABN2XAX3_9ACTN</name>
<reference evidence="1 2" key="1">
    <citation type="journal article" date="2019" name="Int. J. Syst. Evol. Microbiol.">
        <title>The Global Catalogue of Microorganisms (GCM) 10K type strain sequencing project: providing services to taxonomists for standard genome sequencing and annotation.</title>
        <authorList>
            <consortium name="The Broad Institute Genomics Platform"/>
            <consortium name="The Broad Institute Genome Sequencing Center for Infectious Disease"/>
            <person name="Wu L."/>
            <person name="Ma J."/>
        </authorList>
    </citation>
    <scope>NUCLEOTIDE SEQUENCE [LARGE SCALE GENOMIC DNA]</scope>
    <source>
        <strain evidence="1 2">JCM 15481</strain>
    </source>
</reference>
<protein>
    <recommendedName>
        <fullName evidence="3">Cysteine-rich CPCC domain-containing protein</fullName>
    </recommendedName>
</protein>
<dbReference type="Proteomes" id="UP001500443">
    <property type="component" value="Unassembled WGS sequence"/>
</dbReference>
<dbReference type="RefSeq" id="WP_344287002.1">
    <property type="nucleotide sequence ID" value="NZ_BAAAPF010000003.1"/>
</dbReference>